<proteinExistence type="predicted"/>
<dbReference type="Gene3D" id="1.10.10.60">
    <property type="entry name" value="Homeodomain-like"/>
    <property type="match status" value="1"/>
</dbReference>
<feature type="domain" description="HTH araC/xylS-type" evidence="4">
    <location>
        <begin position="224"/>
        <end position="329"/>
    </location>
</feature>
<evidence type="ECO:0000256" key="1">
    <source>
        <dbReference type="ARBA" id="ARBA00023015"/>
    </source>
</evidence>
<organism evidence="5 6">
    <name type="scientific">Rhodobium gokarnense</name>
    <dbReference type="NCBI Taxonomy" id="364296"/>
    <lineage>
        <taxon>Bacteria</taxon>
        <taxon>Pseudomonadati</taxon>
        <taxon>Pseudomonadota</taxon>
        <taxon>Alphaproteobacteria</taxon>
        <taxon>Hyphomicrobiales</taxon>
        <taxon>Rhodobiaceae</taxon>
        <taxon>Rhodobium</taxon>
    </lineage>
</organism>
<protein>
    <submittedName>
        <fullName evidence="5">AraC-like DNA-binding protein</fullName>
    </submittedName>
</protein>
<dbReference type="PROSITE" id="PS01124">
    <property type="entry name" value="HTH_ARAC_FAMILY_2"/>
    <property type="match status" value="1"/>
</dbReference>
<dbReference type="InterPro" id="IPR018060">
    <property type="entry name" value="HTH_AraC"/>
</dbReference>
<dbReference type="SUPFAM" id="SSF46689">
    <property type="entry name" value="Homeodomain-like"/>
    <property type="match status" value="1"/>
</dbReference>
<keyword evidence="3" id="KW-0804">Transcription</keyword>
<dbReference type="RefSeq" id="WP_264601644.1">
    <property type="nucleotide sequence ID" value="NZ_JAOQNS010000006.1"/>
</dbReference>
<accession>A0ABT3HC89</accession>
<evidence type="ECO:0000256" key="3">
    <source>
        <dbReference type="ARBA" id="ARBA00023163"/>
    </source>
</evidence>
<dbReference type="InterPro" id="IPR009057">
    <property type="entry name" value="Homeodomain-like_sf"/>
</dbReference>
<keyword evidence="1" id="KW-0805">Transcription regulation</keyword>
<name>A0ABT3HC89_9HYPH</name>
<keyword evidence="6" id="KW-1185">Reference proteome</keyword>
<evidence type="ECO:0000259" key="4">
    <source>
        <dbReference type="PROSITE" id="PS01124"/>
    </source>
</evidence>
<sequence length="333" mass="35897">MGDPSIRSNTQRSDRSVRAIKLAEFADYRGTAEPLLPVLEVSSVQLQPGPALTNMTIFSSDKVSILGVRHNAASVGVVIIEPCCYSFMWWDGGEECRINGELARRSVLYAQGAQDGFHATGGKRQTMGIAVRRTDFIETVAALRGVGPEDVLLNRSALDLTAGAATRFRAGVDMLIRSAIGPGPGNPSGAGTVDPSEAIFGLLVDAYLHAPPRQLQENWARPPEQIVRQAEERFFAAQGAPVSLADLCAATGVSQSALYRAFRTVCDEPPLAYFRKRRFTAARRALIKSPAHRGGVKSAAIAAGLTELGRFAIEYRRLFGEAPSTTLNRVTQL</sequence>
<dbReference type="InterPro" id="IPR050204">
    <property type="entry name" value="AraC_XylS_family_regulators"/>
</dbReference>
<dbReference type="EMBL" id="JAOQNS010000006">
    <property type="protein sequence ID" value="MCW2308012.1"/>
    <property type="molecule type" value="Genomic_DNA"/>
</dbReference>
<dbReference type="SMART" id="SM00342">
    <property type="entry name" value="HTH_ARAC"/>
    <property type="match status" value="1"/>
</dbReference>
<reference evidence="6" key="1">
    <citation type="submission" date="2023-07" db="EMBL/GenBank/DDBJ databases">
        <title>Genome sequencing of Purple Non-Sulfur Bacteria from various extreme environments.</title>
        <authorList>
            <person name="Mayer M."/>
        </authorList>
    </citation>
    <scope>NUCLEOTIDE SEQUENCE [LARGE SCALE GENOMIC DNA]</scope>
    <source>
        <strain evidence="6">DSM 17935</strain>
    </source>
</reference>
<gene>
    <name evidence="5" type="ORF">M2319_002351</name>
</gene>
<dbReference type="Pfam" id="PF12833">
    <property type="entry name" value="HTH_18"/>
    <property type="match status" value="1"/>
</dbReference>
<dbReference type="PANTHER" id="PTHR46796:SF12">
    <property type="entry name" value="HTH-TYPE DNA-BINDING TRANSCRIPTIONAL ACTIVATOR EUTR"/>
    <property type="match status" value="1"/>
</dbReference>
<comment type="caution">
    <text evidence="5">The sequence shown here is derived from an EMBL/GenBank/DDBJ whole genome shotgun (WGS) entry which is preliminary data.</text>
</comment>
<evidence type="ECO:0000313" key="6">
    <source>
        <dbReference type="Proteomes" id="UP001209755"/>
    </source>
</evidence>
<evidence type="ECO:0000256" key="2">
    <source>
        <dbReference type="ARBA" id="ARBA00023125"/>
    </source>
</evidence>
<evidence type="ECO:0000313" key="5">
    <source>
        <dbReference type="EMBL" id="MCW2308012.1"/>
    </source>
</evidence>
<keyword evidence="2" id="KW-0238">DNA-binding</keyword>
<dbReference type="PANTHER" id="PTHR46796">
    <property type="entry name" value="HTH-TYPE TRANSCRIPTIONAL ACTIVATOR RHAS-RELATED"/>
    <property type="match status" value="1"/>
</dbReference>
<dbReference type="Proteomes" id="UP001209755">
    <property type="component" value="Unassembled WGS sequence"/>
</dbReference>